<protein>
    <submittedName>
        <fullName evidence="4">Reverse transcriptase domain-containing protein</fullName>
    </submittedName>
</protein>
<proteinExistence type="predicted"/>
<keyword evidence="4" id="KW-0548">Nucleotidyltransferase</keyword>
<dbReference type="PANTHER" id="PTHR15503">
    <property type="entry name" value="LDOC1 RELATED"/>
    <property type="match status" value="1"/>
</dbReference>
<dbReference type="PANTHER" id="PTHR15503:SF45">
    <property type="entry name" value="RNA-DIRECTED DNA POLYMERASE HOMOLOG"/>
    <property type="match status" value="1"/>
</dbReference>
<name>A0ABQ5D3Y8_9ASTR</name>
<keyword evidence="1" id="KW-0863">Zinc-finger</keyword>
<dbReference type="PROSITE" id="PS50158">
    <property type="entry name" value="ZF_CCHC"/>
    <property type="match status" value="1"/>
</dbReference>
<reference evidence="4" key="1">
    <citation type="journal article" date="2022" name="Int. J. Mol. Sci.">
        <title>Draft Genome of Tanacetum Coccineum: Genomic Comparison of Closely Related Tanacetum-Family Plants.</title>
        <authorList>
            <person name="Yamashiro T."/>
            <person name="Shiraishi A."/>
            <person name="Nakayama K."/>
            <person name="Satake H."/>
        </authorList>
    </citation>
    <scope>NUCLEOTIDE SEQUENCE</scope>
</reference>
<gene>
    <name evidence="4" type="ORF">Tco_0922218</name>
</gene>
<keyword evidence="5" id="KW-1185">Reference proteome</keyword>
<evidence type="ECO:0000313" key="4">
    <source>
        <dbReference type="EMBL" id="GJT31799.1"/>
    </source>
</evidence>
<comment type="caution">
    <text evidence="4">The sequence shown here is derived from an EMBL/GenBank/DDBJ whole genome shotgun (WGS) entry which is preliminary data.</text>
</comment>
<keyword evidence="1" id="KW-0479">Metal-binding</keyword>
<evidence type="ECO:0000256" key="2">
    <source>
        <dbReference type="SAM" id="MobiDB-lite"/>
    </source>
</evidence>
<dbReference type="SUPFAM" id="SSF57756">
    <property type="entry name" value="Retrovirus zinc finger-like domains"/>
    <property type="match status" value="1"/>
</dbReference>
<dbReference type="InterPro" id="IPR001878">
    <property type="entry name" value="Znf_CCHC"/>
</dbReference>
<dbReference type="Pfam" id="PF00098">
    <property type="entry name" value="zf-CCHC"/>
    <property type="match status" value="1"/>
</dbReference>
<dbReference type="SMART" id="SM00343">
    <property type="entry name" value="ZnF_C2HC"/>
    <property type="match status" value="1"/>
</dbReference>
<dbReference type="EMBL" id="BQNB010014737">
    <property type="protein sequence ID" value="GJT31799.1"/>
    <property type="molecule type" value="Genomic_DNA"/>
</dbReference>
<dbReference type="Gene3D" id="3.10.10.10">
    <property type="entry name" value="HIV Type 1 Reverse Transcriptase, subunit A, domain 1"/>
    <property type="match status" value="1"/>
</dbReference>
<reference evidence="4" key="2">
    <citation type="submission" date="2022-01" db="EMBL/GenBank/DDBJ databases">
        <authorList>
            <person name="Yamashiro T."/>
            <person name="Shiraishi A."/>
            <person name="Satake H."/>
            <person name="Nakayama K."/>
        </authorList>
    </citation>
    <scope>NUCLEOTIDE SEQUENCE</scope>
</reference>
<dbReference type="Proteomes" id="UP001151760">
    <property type="component" value="Unassembled WGS sequence"/>
</dbReference>
<dbReference type="SUPFAM" id="SSF56672">
    <property type="entry name" value="DNA/RNA polymerases"/>
    <property type="match status" value="1"/>
</dbReference>
<evidence type="ECO:0000256" key="1">
    <source>
        <dbReference type="PROSITE-ProRule" id="PRU00047"/>
    </source>
</evidence>
<sequence>MSVACPTRSMAVVDGKQRPKTMQDAIEFATELMDKKINTWVEHQADNKRKTDDTSRNNQNQQPNKRQNTGRAYAAGNDDMRPYGGPRPLCSKCHDCKNPLNVNTGANQRVCFECGAQGHFKKDCPKWKNNNNRGNQAGNAKAQAKVYAVGNAGANPDNNVVTEYPRGTKGRRQVKGETTCVQEFPEVFPEDLPGIPPTRQVEFRIDLVPGATPVARAPYRLAPSKIKELAEQLQELTDKGFIRPSSSP</sequence>
<keyword evidence="4" id="KW-0695">RNA-directed DNA polymerase</keyword>
<dbReference type="InterPro" id="IPR032567">
    <property type="entry name" value="RTL1-rel"/>
</dbReference>
<keyword evidence="1" id="KW-0862">Zinc</keyword>
<dbReference type="InterPro" id="IPR036875">
    <property type="entry name" value="Znf_CCHC_sf"/>
</dbReference>
<keyword evidence="4" id="KW-0808">Transferase</keyword>
<feature type="domain" description="CCHC-type" evidence="3">
    <location>
        <begin position="111"/>
        <end position="126"/>
    </location>
</feature>
<feature type="compositionally biased region" description="Basic and acidic residues" evidence="2">
    <location>
        <begin position="45"/>
        <end position="55"/>
    </location>
</feature>
<accession>A0ABQ5D3Y8</accession>
<dbReference type="GO" id="GO:0003964">
    <property type="term" value="F:RNA-directed DNA polymerase activity"/>
    <property type="evidence" value="ECO:0007669"/>
    <property type="project" value="UniProtKB-KW"/>
</dbReference>
<feature type="region of interest" description="Disordered" evidence="2">
    <location>
        <begin position="45"/>
        <end position="80"/>
    </location>
</feature>
<evidence type="ECO:0000313" key="5">
    <source>
        <dbReference type="Proteomes" id="UP001151760"/>
    </source>
</evidence>
<feature type="compositionally biased region" description="Low complexity" evidence="2">
    <location>
        <begin position="56"/>
        <end position="67"/>
    </location>
</feature>
<dbReference type="Gene3D" id="4.10.60.10">
    <property type="entry name" value="Zinc finger, CCHC-type"/>
    <property type="match status" value="1"/>
</dbReference>
<dbReference type="InterPro" id="IPR043502">
    <property type="entry name" value="DNA/RNA_pol_sf"/>
</dbReference>
<evidence type="ECO:0000259" key="3">
    <source>
        <dbReference type="PROSITE" id="PS50158"/>
    </source>
</evidence>
<organism evidence="4 5">
    <name type="scientific">Tanacetum coccineum</name>
    <dbReference type="NCBI Taxonomy" id="301880"/>
    <lineage>
        <taxon>Eukaryota</taxon>
        <taxon>Viridiplantae</taxon>
        <taxon>Streptophyta</taxon>
        <taxon>Embryophyta</taxon>
        <taxon>Tracheophyta</taxon>
        <taxon>Spermatophyta</taxon>
        <taxon>Magnoliopsida</taxon>
        <taxon>eudicotyledons</taxon>
        <taxon>Gunneridae</taxon>
        <taxon>Pentapetalae</taxon>
        <taxon>asterids</taxon>
        <taxon>campanulids</taxon>
        <taxon>Asterales</taxon>
        <taxon>Asteraceae</taxon>
        <taxon>Asteroideae</taxon>
        <taxon>Anthemideae</taxon>
        <taxon>Anthemidinae</taxon>
        <taxon>Tanacetum</taxon>
    </lineage>
</organism>